<organism evidence="1 2">
    <name type="scientific">Alternaria alternata</name>
    <name type="common">Alternaria rot fungus</name>
    <name type="synonym">Torula alternata</name>
    <dbReference type="NCBI Taxonomy" id="5599"/>
    <lineage>
        <taxon>Eukaryota</taxon>
        <taxon>Fungi</taxon>
        <taxon>Dikarya</taxon>
        <taxon>Ascomycota</taxon>
        <taxon>Pezizomycotina</taxon>
        <taxon>Dothideomycetes</taxon>
        <taxon>Pleosporomycetidae</taxon>
        <taxon>Pleosporales</taxon>
        <taxon>Pleosporineae</taxon>
        <taxon>Pleosporaceae</taxon>
        <taxon>Alternaria</taxon>
        <taxon>Alternaria sect. Alternaria</taxon>
        <taxon>Alternaria alternata complex</taxon>
    </lineage>
</organism>
<sequence>MSIFRLNGMSSRPVTAIFPIKTTASKETTPIIITPYSSALSTSNFSATDTSSLLSDKARLDAVFT</sequence>
<dbReference type="Proteomes" id="UP000291422">
    <property type="component" value="Unassembled WGS sequence"/>
</dbReference>
<dbReference type="EMBL" id="PDXD01000056">
    <property type="protein sequence ID" value="RYN66822.1"/>
    <property type="molecule type" value="Genomic_DNA"/>
</dbReference>
<reference evidence="2" key="1">
    <citation type="journal article" date="2019" name="bioRxiv">
        <title>Genomics, evolutionary history and diagnostics of the Alternaria alternata species group including apple and Asian pear pathotypes.</title>
        <authorList>
            <person name="Armitage A.D."/>
            <person name="Cockerton H.M."/>
            <person name="Sreenivasaprasad S."/>
            <person name="Woodhall J.W."/>
            <person name="Lane C.R."/>
            <person name="Harrison R.J."/>
            <person name="Clarkson J.P."/>
        </authorList>
    </citation>
    <scope>NUCLEOTIDE SEQUENCE [LARGE SCALE GENOMIC DNA]</scope>
    <source>
        <strain evidence="2">FERA 1177</strain>
    </source>
</reference>
<dbReference type="AlphaFoldDB" id="A0A4Q4N2G9"/>
<comment type="caution">
    <text evidence="1">The sequence shown here is derived from an EMBL/GenBank/DDBJ whole genome shotgun (WGS) entry which is preliminary data.</text>
</comment>
<gene>
    <name evidence="1" type="ORF">AA0117_g11721</name>
</gene>
<evidence type="ECO:0000313" key="2">
    <source>
        <dbReference type="Proteomes" id="UP000291422"/>
    </source>
</evidence>
<protein>
    <submittedName>
        <fullName evidence="1">Uncharacterized protein</fullName>
    </submittedName>
</protein>
<evidence type="ECO:0000313" key="1">
    <source>
        <dbReference type="EMBL" id="RYN66822.1"/>
    </source>
</evidence>
<name>A0A4Q4N2G9_ALTAL</name>
<proteinExistence type="predicted"/>
<accession>A0A4Q4N2G9</accession>